<dbReference type="SMART" id="SM00631">
    <property type="entry name" value="Zn_pept"/>
    <property type="match status" value="1"/>
</dbReference>
<protein>
    <submittedName>
        <fullName evidence="9">DUF2817 domain-containing protein</fullName>
    </submittedName>
</protein>
<evidence type="ECO:0000256" key="3">
    <source>
        <dbReference type="ARBA" id="ARBA00022670"/>
    </source>
</evidence>
<comment type="cofactor">
    <cofactor evidence="1">
        <name>Zn(2+)</name>
        <dbReference type="ChEBI" id="CHEBI:29105"/>
    </cofactor>
</comment>
<keyword evidence="10" id="KW-1185">Reference proteome</keyword>
<dbReference type="EMBL" id="VHIQ01000004">
    <property type="protein sequence ID" value="TPV33348.1"/>
    <property type="molecule type" value="Genomic_DNA"/>
</dbReference>
<reference evidence="9 10" key="1">
    <citation type="submission" date="2019-06" db="EMBL/GenBank/DDBJ databases">
        <title>Flavobacteriaceae Paucihalobacterium erythroidium CWB-1, complete genome.</title>
        <authorList>
            <person name="Wu S."/>
        </authorList>
    </citation>
    <scope>NUCLEOTIDE SEQUENCE [LARGE SCALE GENOMIC DNA]</scope>
    <source>
        <strain evidence="9 10">CWB-1</strain>
    </source>
</reference>
<dbReference type="Proteomes" id="UP000317332">
    <property type="component" value="Unassembled WGS sequence"/>
</dbReference>
<dbReference type="GO" id="GO:0004181">
    <property type="term" value="F:metallocarboxypeptidase activity"/>
    <property type="evidence" value="ECO:0007669"/>
    <property type="project" value="InterPro"/>
</dbReference>
<evidence type="ECO:0000313" key="9">
    <source>
        <dbReference type="EMBL" id="TPV33348.1"/>
    </source>
</evidence>
<proteinExistence type="inferred from homology"/>
<dbReference type="OrthoDB" id="1119199at2"/>
<dbReference type="AlphaFoldDB" id="A0A506PII8"/>
<keyword evidence="5" id="KW-0862">Zinc</keyword>
<keyword evidence="3" id="KW-0645">Protease</keyword>
<evidence type="ECO:0000256" key="7">
    <source>
        <dbReference type="PROSITE-ProRule" id="PRU01379"/>
    </source>
</evidence>
<evidence type="ECO:0000313" key="10">
    <source>
        <dbReference type="Proteomes" id="UP000317332"/>
    </source>
</evidence>
<dbReference type="Gene3D" id="3.40.630.10">
    <property type="entry name" value="Zn peptidases"/>
    <property type="match status" value="1"/>
</dbReference>
<dbReference type="Pfam" id="PF00246">
    <property type="entry name" value="Peptidase_M14"/>
    <property type="match status" value="1"/>
</dbReference>
<keyword evidence="6" id="KW-0482">Metalloprotease</keyword>
<comment type="similarity">
    <text evidence="2 7">Belongs to the peptidase M14 family.</text>
</comment>
<dbReference type="PANTHER" id="PTHR11705">
    <property type="entry name" value="PROTEASE FAMILY M14 CARBOXYPEPTIDASE A,B"/>
    <property type="match status" value="1"/>
</dbReference>
<dbReference type="SUPFAM" id="SSF53187">
    <property type="entry name" value="Zn-dependent exopeptidases"/>
    <property type="match status" value="1"/>
</dbReference>
<dbReference type="GO" id="GO:0008270">
    <property type="term" value="F:zinc ion binding"/>
    <property type="evidence" value="ECO:0007669"/>
    <property type="project" value="InterPro"/>
</dbReference>
<evidence type="ECO:0000256" key="4">
    <source>
        <dbReference type="ARBA" id="ARBA00022801"/>
    </source>
</evidence>
<evidence type="ECO:0000259" key="8">
    <source>
        <dbReference type="PROSITE" id="PS52035"/>
    </source>
</evidence>
<gene>
    <name evidence="9" type="ORF">FJ651_09660</name>
</gene>
<dbReference type="PROSITE" id="PS52035">
    <property type="entry name" value="PEPTIDASE_M14"/>
    <property type="match status" value="1"/>
</dbReference>
<accession>A0A506PII8</accession>
<dbReference type="InterPro" id="IPR000834">
    <property type="entry name" value="Peptidase_M14"/>
</dbReference>
<dbReference type="GO" id="GO:0005615">
    <property type="term" value="C:extracellular space"/>
    <property type="evidence" value="ECO:0007669"/>
    <property type="project" value="TreeGrafter"/>
</dbReference>
<sequence>MDIEDIQMWFNTNRENTLFHRYINLQKIGPLINKVSTNFEIKVIGHSVERRPIYGLKIGIGSNKILMWSQMHGNESTTTKALFDLVNSILNEPNLKWIQDELSLFIIPMLNPDGAEQYTRVNANGIDLNRDAQQLTQPESIALRQIFETFKPDYCFNLHGQRTIFGTGTHGKSATVSFLAPAQDEALTVTNTRLKAMSVINAMNNALQKVIPGQIGLYDDAYNINCVGDTFQGLNVPTILFEAGHYSKDYCRDQTRFYIYVAFLYALKHIQNNSITDTDTLKDYQSIPLNQKCFYDIIFRNVCLDETSNLNDVAIQYREVLKSEKIDFIPEVVKIGNLSAFFGHKEIEANGYKLETHEKKAIYEGYENDFVLMKNEKILLLP</sequence>
<evidence type="ECO:0000256" key="2">
    <source>
        <dbReference type="ARBA" id="ARBA00005988"/>
    </source>
</evidence>
<name>A0A506PII8_9FLAO</name>
<organism evidence="9 10">
    <name type="scientific">Paucihalobacter ruber</name>
    <dbReference type="NCBI Taxonomy" id="2567861"/>
    <lineage>
        <taxon>Bacteria</taxon>
        <taxon>Pseudomonadati</taxon>
        <taxon>Bacteroidota</taxon>
        <taxon>Flavobacteriia</taxon>
        <taxon>Flavobacteriales</taxon>
        <taxon>Flavobacteriaceae</taxon>
        <taxon>Paucihalobacter</taxon>
    </lineage>
</organism>
<dbReference type="PANTHER" id="PTHR11705:SF143">
    <property type="entry name" value="SLL0236 PROTEIN"/>
    <property type="match status" value="1"/>
</dbReference>
<feature type="domain" description="Peptidase M14" evidence="8">
    <location>
        <begin position="18"/>
        <end position="270"/>
    </location>
</feature>
<dbReference type="RefSeq" id="WP_140990310.1">
    <property type="nucleotide sequence ID" value="NZ_VHIQ01000004.1"/>
</dbReference>
<comment type="caution">
    <text evidence="9">The sequence shown here is derived from an EMBL/GenBank/DDBJ whole genome shotgun (WGS) entry which is preliminary data.</text>
</comment>
<evidence type="ECO:0000256" key="6">
    <source>
        <dbReference type="ARBA" id="ARBA00023049"/>
    </source>
</evidence>
<feature type="active site" description="Proton donor/acceptor" evidence="7">
    <location>
        <position position="242"/>
    </location>
</feature>
<evidence type="ECO:0000256" key="1">
    <source>
        <dbReference type="ARBA" id="ARBA00001947"/>
    </source>
</evidence>
<dbReference type="GO" id="GO:0006508">
    <property type="term" value="P:proteolysis"/>
    <property type="evidence" value="ECO:0007669"/>
    <property type="project" value="UniProtKB-KW"/>
</dbReference>
<keyword evidence="4" id="KW-0378">Hydrolase</keyword>
<evidence type="ECO:0000256" key="5">
    <source>
        <dbReference type="ARBA" id="ARBA00022833"/>
    </source>
</evidence>